<dbReference type="InterPro" id="IPR026592">
    <property type="entry name" value="BamE"/>
</dbReference>
<dbReference type="PANTHER" id="PTHR37482">
    <property type="entry name" value="OUTER MEMBRANE PROTEIN ASSEMBLY FACTOR BAME"/>
    <property type="match status" value="1"/>
</dbReference>
<evidence type="ECO:0000256" key="4">
    <source>
        <dbReference type="HAMAP-Rule" id="MF_00925"/>
    </source>
</evidence>
<proteinExistence type="inferred from homology"/>
<keyword evidence="3 4" id="KW-0998">Cell outer membrane</keyword>
<feature type="signal peptide" evidence="6">
    <location>
        <begin position="1"/>
        <end position="28"/>
    </location>
</feature>
<dbReference type="InterPro" id="IPR037873">
    <property type="entry name" value="BamE-like"/>
</dbReference>
<feature type="chain" id="PRO_5045563757" description="Outer membrane protein assembly factor BamE" evidence="6">
    <location>
        <begin position="29"/>
        <end position="274"/>
    </location>
</feature>
<evidence type="ECO:0000256" key="5">
    <source>
        <dbReference type="SAM" id="MobiDB-lite"/>
    </source>
</evidence>
<keyword evidence="2 4" id="KW-0472">Membrane</keyword>
<evidence type="ECO:0000313" key="9">
    <source>
        <dbReference type="Proteomes" id="UP001082899"/>
    </source>
</evidence>
<name>A0ABT3ZSF7_9BURK</name>
<comment type="caution">
    <text evidence="8">The sequence shown here is derived from an EMBL/GenBank/DDBJ whole genome shotgun (WGS) entry which is preliminary data.</text>
</comment>
<comment type="similarity">
    <text evidence="4">Belongs to the BamE family.</text>
</comment>
<keyword evidence="4" id="KW-0564">Palmitate</keyword>
<feature type="compositionally biased region" description="Polar residues" evidence="5">
    <location>
        <begin position="217"/>
        <end position="230"/>
    </location>
</feature>
<evidence type="ECO:0000256" key="3">
    <source>
        <dbReference type="ARBA" id="ARBA00023237"/>
    </source>
</evidence>
<feature type="domain" description="Outer membrane protein assembly factor BamE" evidence="7">
    <location>
        <begin position="54"/>
        <end position="121"/>
    </location>
</feature>
<evidence type="ECO:0000256" key="1">
    <source>
        <dbReference type="ARBA" id="ARBA00022729"/>
    </source>
</evidence>
<comment type="function">
    <text evidence="4">Part of the outer membrane protein assembly complex, which is involved in assembly and insertion of beta-barrel proteins into the outer membrane.</text>
</comment>
<keyword evidence="4" id="KW-0449">Lipoprotein</keyword>
<evidence type="ECO:0000256" key="2">
    <source>
        <dbReference type="ARBA" id="ARBA00023136"/>
    </source>
</evidence>
<comment type="subcellular location">
    <subcellularLocation>
        <location evidence="4">Cell outer membrane</location>
        <topology evidence="4">Lipid-anchor</topology>
    </subcellularLocation>
</comment>
<feature type="compositionally biased region" description="Low complexity" evidence="5">
    <location>
        <begin position="258"/>
        <end position="274"/>
    </location>
</feature>
<feature type="compositionally biased region" description="Polar residues" evidence="5">
    <location>
        <begin position="238"/>
        <end position="256"/>
    </location>
</feature>
<keyword evidence="1 4" id="KW-0732">Signal</keyword>
<accession>A0ABT3ZSF7</accession>
<dbReference type="RefSeq" id="WP_267848758.1">
    <property type="nucleotide sequence ID" value="NZ_JAPMXC010000006.1"/>
</dbReference>
<dbReference type="PANTHER" id="PTHR37482:SF1">
    <property type="entry name" value="OUTER MEMBRANE PROTEIN ASSEMBLY FACTOR BAME"/>
    <property type="match status" value="1"/>
</dbReference>
<dbReference type="HAMAP" id="MF_00925">
    <property type="entry name" value="OM_assembly_BamE"/>
    <property type="match status" value="1"/>
</dbReference>
<gene>
    <name evidence="4" type="primary">bamE</name>
    <name evidence="8" type="ORF">OVY01_17030</name>
</gene>
<comment type="subunit">
    <text evidence="4">Part of the Bam complex.</text>
</comment>
<dbReference type="PROSITE" id="PS51257">
    <property type="entry name" value="PROKAR_LIPOPROTEIN"/>
    <property type="match status" value="1"/>
</dbReference>
<protein>
    <recommendedName>
        <fullName evidence="4">Outer membrane protein assembly factor BamE</fullName>
    </recommendedName>
</protein>
<dbReference type="EMBL" id="JAPMXC010000006">
    <property type="protein sequence ID" value="MCY0388880.1"/>
    <property type="molecule type" value="Genomic_DNA"/>
</dbReference>
<dbReference type="Proteomes" id="UP001082899">
    <property type="component" value="Unassembled WGS sequence"/>
</dbReference>
<feature type="region of interest" description="Disordered" evidence="5">
    <location>
        <begin position="148"/>
        <end position="274"/>
    </location>
</feature>
<evidence type="ECO:0000313" key="8">
    <source>
        <dbReference type="EMBL" id="MCY0388880.1"/>
    </source>
</evidence>
<dbReference type="InterPro" id="IPR007450">
    <property type="entry name" value="BamE_dom"/>
</dbReference>
<dbReference type="Pfam" id="PF04355">
    <property type="entry name" value="BamE"/>
    <property type="match status" value="1"/>
</dbReference>
<keyword evidence="9" id="KW-1185">Reference proteome</keyword>
<reference evidence="8" key="1">
    <citation type="submission" date="2022-11" db="EMBL/GenBank/DDBJ databases">
        <title>Robbsia betulipollinis sp. nov., isolated from pollen of birch (Betula pendula).</title>
        <authorList>
            <person name="Shi H."/>
            <person name="Ambika Manirajan B."/>
            <person name="Ratering S."/>
            <person name="Geissler-Plaum R."/>
            <person name="Schnell S."/>
        </authorList>
    </citation>
    <scope>NUCLEOTIDE SEQUENCE</scope>
    <source>
        <strain evidence="8">Bb-Pol-6</strain>
    </source>
</reference>
<evidence type="ECO:0000256" key="6">
    <source>
        <dbReference type="SAM" id="SignalP"/>
    </source>
</evidence>
<organism evidence="8 9">
    <name type="scientific">Robbsia betulipollinis</name>
    <dbReference type="NCBI Taxonomy" id="2981849"/>
    <lineage>
        <taxon>Bacteria</taxon>
        <taxon>Pseudomonadati</taxon>
        <taxon>Pseudomonadota</taxon>
        <taxon>Betaproteobacteria</taxon>
        <taxon>Burkholderiales</taxon>
        <taxon>Burkholderiaceae</taxon>
        <taxon>Robbsia</taxon>
    </lineage>
</organism>
<dbReference type="Gene3D" id="3.30.1450.10">
    <property type="match status" value="1"/>
</dbReference>
<sequence>MTSIKHTTRRAAPRLAALTAVLGASLLAACSSYNGLTGRIAQHITPYRVTIVQGNFVSSEAAAKLHVGMTREQVRGALGTPLLVDMFHPERWDYVFYFRRGSTKVVEQRDLVVHFQGDTVTGWTGAEDLPSEQELIAMIDGDRRENTLVRQKRSSATDAAQDRAADAAGQTPMGQTASAPVAASGVEPANRRAADTANQRLDAAQPQATPRGMLRNAPQTVVRSGPQSAVQGAPEPQFQFTTPSHLHPASGSSSLAQPPAVDGAAAPSPASSAQ</sequence>
<evidence type="ECO:0000259" key="7">
    <source>
        <dbReference type="Pfam" id="PF04355"/>
    </source>
</evidence>